<organism evidence="2 3">
    <name type="scientific">Zizania palustris</name>
    <name type="common">Northern wild rice</name>
    <dbReference type="NCBI Taxonomy" id="103762"/>
    <lineage>
        <taxon>Eukaryota</taxon>
        <taxon>Viridiplantae</taxon>
        <taxon>Streptophyta</taxon>
        <taxon>Embryophyta</taxon>
        <taxon>Tracheophyta</taxon>
        <taxon>Spermatophyta</taxon>
        <taxon>Magnoliopsida</taxon>
        <taxon>Liliopsida</taxon>
        <taxon>Poales</taxon>
        <taxon>Poaceae</taxon>
        <taxon>BOP clade</taxon>
        <taxon>Oryzoideae</taxon>
        <taxon>Oryzeae</taxon>
        <taxon>Zizaniinae</taxon>
        <taxon>Zizania</taxon>
    </lineage>
</organism>
<dbReference type="Proteomes" id="UP000729402">
    <property type="component" value="Unassembled WGS sequence"/>
</dbReference>
<evidence type="ECO:0000313" key="3">
    <source>
        <dbReference type="Proteomes" id="UP000729402"/>
    </source>
</evidence>
<sequence length="141" mass="15224">MDFFGDEEEYNTNPTPSSNRLNRDLFPEGSREFRTPRSESAVPRGGRGGQGAAVGRGESPPLGAISSVGRASTGGRGANAFSANAADSQEDTDEVFGSQTELGRENGTVITDDDFWKKYTKGHSEWKKLKLGPPENLDQLE</sequence>
<protein>
    <submittedName>
        <fullName evidence="2">Uncharacterized protein</fullName>
    </submittedName>
</protein>
<keyword evidence="3" id="KW-1185">Reference proteome</keyword>
<feature type="compositionally biased region" description="Basic and acidic residues" evidence="1">
    <location>
        <begin position="21"/>
        <end position="37"/>
    </location>
</feature>
<reference evidence="2" key="1">
    <citation type="journal article" date="2021" name="bioRxiv">
        <title>Whole Genome Assembly and Annotation of Northern Wild Rice, Zizania palustris L., Supports a Whole Genome Duplication in the Zizania Genus.</title>
        <authorList>
            <person name="Haas M."/>
            <person name="Kono T."/>
            <person name="Macchietto M."/>
            <person name="Millas R."/>
            <person name="McGilp L."/>
            <person name="Shao M."/>
            <person name="Duquette J."/>
            <person name="Hirsch C.N."/>
            <person name="Kimball J."/>
        </authorList>
    </citation>
    <scope>NUCLEOTIDE SEQUENCE</scope>
    <source>
        <tissue evidence="2">Fresh leaf tissue</tissue>
    </source>
</reference>
<dbReference type="EMBL" id="JAAALK010000079">
    <property type="protein sequence ID" value="KAG8096212.1"/>
    <property type="molecule type" value="Genomic_DNA"/>
</dbReference>
<feature type="compositionally biased region" description="Acidic residues" evidence="1">
    <location>
        <begin position="1"/>
        <end position="10"/>
    </location>
</feature>
<feature type="compositionally biased region" description="Polar residues" evidence="1">
    <location>
        <begin position="11"/>
        <end position="20"/>
    </location>
</feature>
<name>A0A8J5WWD3_ZIZPA</name>
<evidence type="ECO:0000256" key="1">
    <source>
        <dbReference type="SAM" id="MobiDB-lite"/>
    </source>
</evidence>
<evidence type="ECO:0000313" key="2">
    <source>
        <dbReference type="EMBL" id="KAG8096212.1"/>
    </source>
</evidence>
<feature type="region of interest" description="Disordered" evidence="1">
    <location>
        <begin position="1"/>
        <end position="94"/>
    </location>
</feature>
<accession>A0A8J5WWD3</accession>
<comment type="caution">
    <text evidence="2">The sequence shown here is derived from an EMBL/GenBank/DDBJ whole genome shotgun (WGS) entry which is preliminary data.</text>
</comment>
<gene>
    <name evidence="2" type="ORF">GUJ93_ZPchr0013g35009</name>
</gene>
<dbReference type="OrthoDB" id="689896at2759"/>
<proteinExistence type="predicted"/>
<dbReference type="AlphaFoldDB" id="A0A8J5WWD3"/>
<feature type="compositionally biased region" description="Gly residues" evidence="1">
    <location>
        <begin position="45"/>
        <end position="54"/>
    </location>
</feature>
<reference evidence="2" key="2">
    <citation type="submission" date="2021-02" db="EMBL/GenBank/DDBJ databases">
        <authorList>
            <person name="Kimball J.A."/>
            <person name="Haas M.W."/>
            <person name="Macchietto M."/>
            <person name="Kono T."/>
            <person name="Duquette J."/>
            <person name="Shao M."/>
        </authorList>
    </citation>
    <scope>NUCLEOTIDE SEQUENCE</scope>
    <source>
        <tissue evidence="2">Fresh leaf tissue</tissue>
    </source>
</reference>